<evidence type="ECO:0000256" key="4">
    <source>
        <dbReference type="ARBA" id="ARBA00022683"/>
    </source>
</evidence>
<dbReference type="Pfam" id="PF02255">
    <property type="entry name" value="PTS_IIA"/>
    <property type="match status" value="1"/>
</dbReference>
<keyword evidence="6" id="KW-0479">Metal-binding</keyword>
<dbReference type="InterPro" id="IPR036542">
    <property type="entry name" value="PTS_IIA_lac/cel_sf"/>
</dbReference>
<dbReference type="SUPFAM" id="SSF46973">
    <property type="entry name" value="Enzyme IIa from lactose specific PTS, IIa-lac"/>
    <property type="match status" value="1"/>
</dbReference>
<keyword evidence="2" id="KW-0762">Sugar transport</keyword>
<dbReference type="PROSITE" id="PS51095">
    <property type="entry name" value="PTS_EIIA_TYPE_3"/>
    <property type="match status" value="1"/>
</dbReference>
<dbReference type="GO" id="GO:0009401">
    <property type="term" value="P:phosphoenolpyruvate-dependent sugar phosphotransferase system"/>
    <property type="evidence" value="ECO:0007669"/>
    <property type="project" value="UniProtKB-KW"/>
</dbReference>
<evidence type="ECO:0000256" key="2">
    <source>
        <dbReference type="ARBA" id="ARBA00022597"/>
    </source>
</evidence>
<evidence type="ECO:0000256" key="7">
    <source>
        <dbReference type="PROSITE-ProRule" id="PRU00418"/>
    </source>
</evidence>
<evidence type="ECO:0000313" key="9">
    <source>
        <dbReference type="Proteomes" id="UP000433181"/>
    </source>
</evidence>
<dbReference type="GO" id="GO:0046872">
    <property type="term" value="F:metal ion binding"/>
    <property type="evidence" value="ECO:0007669"/>
    <property type="project" value="UniProtKB-KW"/>
</dbReference>
<keyword evidence="1" id="KW-0813">Transport</keyword>
<protein>
    <submittedName>
        <fullName evidence="8">PTS lactose/cellobiose transporter subunit IIA</fullName>
    </submittedName>
</protein>
<dbReference type="Gene3D" id="1.20.58.80">
    <property type="entry name" value="Phosphotransferase system, lactose/cellobiose-type IIA subunit"/>
    <property type="match status" value="1"/>
</dbReference>
<dbReference type="AlphaFoldDB" id="A0A6I2UEM3"/>
<evidence type="ECO:0000313" key="8">
    <source>
        <dbReference type="EMBL" id="MSU09167.1"/>
    </source>
</evidence>
<gene>
    <name evidence="8" type="ORF">FYJ84_09235</name>
</gene>
<dbReference type="PANTHER" id="PTHR34382:SF7">
    <property type="entry name" value="PTS SYSTEM N,N'-DIACETYLCHITOBIOSE-SPECIFIC EIIA COMPONENT"/>
    <property type="match status" value="1"/>
</dbReference>
<proteinExistence type="predicted"/>
<evidence type="ECO:0000256" key="3">
    <source>
        <dbReference type="ARBA" id="ARBA00022679"/>
    </source>
</evidence>
<dbReference type="InterPro" id="IPR003188">
    <property type="entry name" value="PTS_IIA_lac/cel"/>
</dbReference>
<dbReference type="GO" id="GO:0016740">
    <property type="term" value="F:transferase activity"/>
    <property type="evidence" value="ECO:0007669"/>
    <property type="project" value="UniProtKB-KW"/>
</dbReference>
<dbReference type="RefSeq" id="WP_154407330.1">
    <property type="nucleotide sequence ID" value="NZ_VUNR01000017.1"/>
</dbReference>
<keyword evidence="3" id="KW-0808">Transferase</keyword>
<comment type="cofactor">
    <cofactor evidence="6">
        <name>Mg(2+)</name>
        <dbReference type="ChEBI" id="CHEBI:18420"/>
    </cofactor>
    <text evidence="6">Binds 1 Mg(2+) ion per trimer.</text>
</comment>
<organism evidence="8 9">
    <name type="scientific">Anaerovibrio slackiae</name>
    <dbReference type="NCBI Taxonomy" id="2652309"/>
    <lineage>
        <taxon>Bacteria</taxon>
        <taxon>Bacillati</taxon>
        <taxon>Bacillota</taxon>
        <taxon>Negativicutes</taxon>
        <taxon>Selenomonadales</taxon>
        <taxon>Selenomonadaceae</taxon>
        <taxon>Anaerovibrio</taxon>
    </lineage>
</organism>
<feature type="active site" description="Tele-phosphohistidine intermediate" evidence="5">
    <location>
        <position position="78"/>
    </location>
</feature>
<evidence type="ECO:0000256" key="6">
    <source>
        <dbReference type="PIRSR" id="PIRSR000699-2"/>
    </source>
</evidence>
<keyword evidence="6" id="KW-0460">Magnesium</keyword>
<reference evidence="8 9" key="1">
    <citation type="submission" date="2019-08" db="EMBL/GenBank/DDBJ databases">
        <title>In-depth cultivation of the pig gut microbiome towards novel bacterial diversity and tailored functional studies.</title>
        <authorList>
            <person name="Wylensek D."/>
            <person name="Hitch T.C.A."/>
            <person name="Clavel T."/>
        </authorList>
    </citation>
    <scope>NUCLEOTIDE SEQUENCE [LARGE SCALE GENOMIC DNA]</scope>
    <source>
        <strain evidence="8 9">WCA-693-APC-5D-A</strain>
    </source>
</reference>
<comment type="caution">
    <text evidence="8">The sequence shown here is derived from an EMBL/GenBank/DDBJ whole genome shotgun (WGS) entry which is preliminary data.</text>
</comment>
<evidence type="ECO:0000256" key="5">
    <source>
        <dbReference type="PIRSR" id="PIRSR000699-1"/>
    </source>
</evidence>
<keyword evidence="4" id="KW-0598">Phosphotransferase system</keyword>
<feature type="modified residue" description="Phosphohistidine; by HPr" evidence="7">
    <location>
        <position position="78"/>
    </location>
</feature>
<accession>A0A6I2UEM3</accession>
<feature type="binding site" evidence="6">
    <location>
        <position position="81"/>
    </location>
    <ligand>
        <name>Mg(2+)</name>
        <dbReference type="ChEBI" id="CHEBI:18420"/>
        <note>ligand shared between all trimeric partners</note>
    </ligand>
</feature>
<sequence length="106" mass="11741">MDEKVVEQSMEIITYSGNGRALVINALRDLFKDGDIAKAREQIAAGGKEIGEAHQMQTDLISAECDGQEVEKSVLLIHAQDHFMTALAVRDMASLMVDMYEKLSQK</sequence>
<dbReference type="Proteomes" id="UP000433181">
    <property type="component" value="Unassembled WGS sequence"/>
</dbReference>
<name>A0A6I2UEM3_9FIRM</name>
<evidence type="ECO:0000256" key="1">
    <source>
        <dbReference type="ARBA" id="ARBA00022448"/>
    </source>
</evidence>
<dbReference type="GeneID" id="96779101"/>
<dbReference type="PIRSF" id="PIRSF000699">
    <property type="entry name" value="PTS_IILac_III"/>
    <property type="match status" value="1"/>
</dbReference>
<keyword evidence="9" id="KW-1185">Reference proteome</keyword>
<dbReference type="PANTHER" id="PTHR34382">
    <property type="entry name" value="PTS SYSTEM N,N'-DIACETYLCHITOBIOSE-SPECIFIC EIIA COMPONENT"/>
    <property type="match status" value="1"/>
</dbReference>
<dbReference type="EMBL" id="VUNR01000017">
    <property type="protein sequence ID" value="MSU09167.1"/>
    <property type="molecule type" value="Genomic_DNA"/>
</dbReference>